<sequence length="261" mass="27586">MPDAPLRVLLVEDDPLVRQLLAMVWSDYALQLRTCTQVRQALDALREAPADLIVTDLMLPGESGLDLLARLAAEPALRGTARVAVFSAGLNDAVAARLRDHGVWRVLPKPLPIEALQDCVEAAGARLLEAPADLTAPRPAGAPADPSPSPPALPPTPARPPAAVATHFGGNLALYQAFREAALRQFLVDMAEGDAAASRGDAPALRRLAHTLKSVLRSLGHEAFAELAAALEDSARQSAWGAARPQWAALRRALDELASGD</sequence>
<dbReference type="InterPro" id="IPR011006">
    <property type="entry name" value="CheY-like_superfamily"/>
</dbReference>
<keyword evidence="2" id="KW-0902">Two-component regulatory system</keyword>
<dbReference type="Pfam" id="PF01627">
    <property type="entry name" value="Hpt"/>
    <property type="match status" value="1"/>
</dbReference>
<evidence type="ECO:0000256" key="2">
    <source>
        <dbReference type="ARBA" id="ARBA00023012"/>
    </source>
</evidence>
<evidence type="ECO:0000259" key="7">
    <source>
        <dbReference type="PROSITE" id="PS50894"/>
    </source>
</evidence>
<dbReference type="PROSITE" id="PS50894">
    <property type="entry name" value="HPT"/>
    <property type="match status" value="1"/>
</dbReference>
<dbReference type="PROSITE" id="PS50110">
    <property type="entry name" value="RESPONSE_REGULATORY"/>
    <property type="match status" value="1"/>
</dbReference>
<keyword evidence="9" id="KW-1185">Reference proteome</keyword>
<dbReference type="SUPFAM" id="SSF52172">
    <property type="entry name" value="CheY-like"/>
    <property type="match status" value="1"/>
</dbReference>
<dbReference type="Proteomes" id="UP001365405">
    <property type="component" value="Unassembled WGS sequence"/>
</dbReference>
<dbReference type="SMART" id="SM00448">
    <property type="entry name" value="REC"/>
    <property type="match status" value="1"/>
</dbReference>
<evidence type="ECO:0000256" key="3">
    <source>
        <dbReference type="PROSITE-ProRule" id="PRU00110"/>
    </source>
</evidence>
<dbReference type="InterPro" id="IPR036641">
    <property type="entry name" value="HPT_dom_sf"/>
</dbReference>
<dbReference type="Pfam" id="PF00072">
    <property type="entry name" value="Response_reg"/>
    <property type="match status" value="1"/>
</dbReference>
<dbReference type="PANTHER" id="PTHR44591">
    <property type="entry name" value="STRESS RESPONSE REGULATOR PROTEIN 1"/>
    <property type="match status" value="1"/>
</dbReference>
<organism evidence="8 9">
    <name type="scientific">Pseudaquabacterium inlustre</name>
    <dbReference type="NCBI Taxonomy" id="2984192"/>
    <lineage>
        <taxon>Bacteria</taxon>
        <taxon>Pseudomonadati</taxon>
        <taxon>Pseudomonadota</taxon>
        <taxon>Betaproteobacteria</taxon>
        <taxon>Burkholderiales</taxon>
        <taxon>Sphaerotilaceae</taxon>
        <taxon>Pseudaquabacterium</taxon>
    </lineage>
</organism>
<feature type="compositionally biased region" description="Pro residues" evidence="5">
    <location>
        <begin position="145"/>
        <end position="160"/>
    </location>
</feature>
<feature type="domain" description="Response regulatory" evidence="6">
    <location>
        <begin position="7"/>
        <end position="124"/>
    </location>
</feature>
<feature type="modified residue" description="4-aspartylphosphate" evidence="4">
    <location>
        <position position="56"/>
    </location>
</feature>
<evidence type="ECO:0000256" key="4">
    <source>
        <dbReference type="PROSITE-ProRule" id="PRU00169"/>
    </source>
</evidence>
<feature type="domain" description="HPt" evidence="7">
    <location>
        <begin position="171"/>
        <end position="261"/>
    </location>
</feature>
<evidence type="ECO:0000313" key="8">
    <source>
        <dbReference type="EMBL" id="MEK8049471.1"/>
    </source>
</evidence>
<reference evidence="8 9" key="1">
    <citation type="submission" date="2024-04" db="EMBL/GenBank/DDBJ databases">
        <title>Novel species of the genus Ideonella isolated from streams.</title>
        <authorList>
            <person name="Lu H."/>
        </authorList>
    </citation>
    <scope>NUCLEOTIDE SEQUENCE [LARGE SCALE GENOMIC DNA]</scope>
    <source>
        <strain evidence="8 9">DXS22W</strain>
    </source>
</reference>
<dbReference type="Gene3D" id="1.20.120.160">
    <property type="entry name" value="HPT domain"/>
    <property type="match status" value="1"/>
</dbReference>
<evidence type="ECO:0000313" key="9">
    <source>
        <dbReference type="Proteomes" id="UP001365405"/>
    </source>
</evidence>
<proteinExistence type="predicted"/>
<dbReference type="CDD" id="cd00156">
    <property type="entry name" value="REC"/>
    <property type="match status" value="1"/>
</dbReference>
<feature type="modified residue" description="Phosphohistidine" evidence="3">
    <location>
        <position position="210"/>
    </location>
</feature>
<dbReference type="PANTHER" id="PTHR44591:SF3">
    <property type="entry name" value="RESPONSE REGULATORY DOMAIN-CONTAINING PROTEIN"/>
    <property type="match status" value="1"/>
</dbReference>
<dbReference type="InterPro" id="IPR050595">
    <property type="entry name" value="Bact_response_regulator"/>
</dbReference>
<keyword evidence="1 4" id="KW-0597">Phosphoprotein</keyword>
<dbReference type="SUPFAM" id="SSF47226">
    <property type="entry name" value="Histidine-containing phosphotransfer domain, HPT domain"/>
    <property type="match status" value="1"/>
</dbReference>
<dbReference type="EMBL" id="JBBUTH010000001">
    <property type="protein sequence ID" value="MEK8049471.1"/>
    <property type="molecule type" value="Genomic_DNA"/>
</dbReference>
<evidence type="ECO:0000259" key="6">
    <source>
        <dbReference type="PROSITE" id="PS50110"/>
    </source>
</evidence>
<dbReference type="Gene3D" id="3.40.50.2300">
    <property type="match status" value="1"/>
</dbReference>
<name>A0ABU9CF17_9BURK</name>
<gene>
    <name evidence="8" type="ORF">AACH10_04400</name>
</gene>
<comment type="caution">
    <text evidence="8">The sequence shown here is derived from an EMBL/GenBank/DDBJ whole genome shotgun (WGS) entry which is preliminary data.</text>
</comment>
<evidence type="ECO:0000256" key="5">
    <source>
        <dbReference type="SAM" id="MobiDB-lite"/>
    </source>
</evidence>
<dbReference type="RefSeq" id="WP_341409133.1">
    <property type="nucleotide sequence ID" value="NZ_JBBUTH010000001.1"/>
</dbReference>
<evidence type="ECO:0000256" key="1">
    <source>
        <dbReference type="ARBA" id="ARBA00022553"/>
    </source>
</evidence>
<dbReference type="InterPro" id="IPR001789">
    <property type="entry name" value="Sig_transdc_resp-reg_receiver"/>
</dbReference>
<accession>A0ABU9CF17</accession>
<protein>
    <submittedName>
        <fullName evidence="8">Response regulator</fullName>
    </submittedName>
</protein>
<feature type="region of interest" description="Disordered" evidence="5">
    <location>
        <begin position="135"/>
        <end position="162"/>
    </location>
</feature>
<dbReference type="InterPro" id="IPR008207">
    <property type="entry name" value="Sig_transdc_His_kin_Hpt_dom"/>
</dbReference>